<reference evidence="2 3" key="1">
    <citation type="submission" date="2016-11" db="EMBL/GenBank/DDBJ databases">
        <authorList>
            <person name="Jaros S."/>
            <person name="Januszkiewicz K."/>
            <person name="Wedrychowicz H."/>
        </authorList>
    </citation>
    <scope>NUCLEOTIDE SEQUENCE [LARGE SCALE GENOMIC DNA]</scope>
    <source>
        <strain evidence="2 3">DSM 14214</strain>
    </source>
</reference>
<dbReference type="NCBIfam" id="NF045594">
    <property type="entry name" value="flavodox_BilS"/>
    <property type="match status" value="1"/>
</dbReference>
<organism evidence="2 3">
    <name type="scientific">Anaerotignum lactatifermentans DSM 14214</name>
    <dbReference type="NCBI Taxonomy" id="1121323"/>
    <lineage>
        <taxon>Bacteria</taxon>
        <taxon>Bacillati</taxon>
        <taxon>Bacillota</taxon>
        <taxon>Clostridia</taxon>
        <taxon>Lachnospirales</taxon>
        <taxon>Anaerotignaceae</taxon>
        <taxon>Anaerotignum</taxon>
    </lineage>
</organism>
<dbReference type="GO" id="GO:0016651">
    <property type="term" value="F:oxidoreductase activity, acting on NAD(P)H"/>
    <property type="evidence" value="ECO:0007669"/>
    <property type="project" value="UniProtKB-ARBA"/>
</dbReference>
<dbReference type="SUPFAM" id="SSF52218">
    <property type="entry name" value="Flavoproteins"/>
    <property type="match status" value="1"/>
</dbReference>
<keyword evidence="3" id="KW-1185">Reference proteome</keyword>
<proteinExistence type="predicted"/>
<gene>
    <name evidence="2" type="ORF">SAMN02745138_00081</name>
</gene>
<name>A0A1M6K7L3_9FIRM</name>
<sequence>MKYAICYSSRTGNTGKLAEAIRQTLPTLDCVYCGAPHVAANSADVIFAGFWTDKGTCDSQMGEFLQTLENKKVFLFGTAGFGGSAAYFTQILERVRTNVPASCEIIGTFMCQGKMPDVVRERYAAMEPSPKRDMMLENFQKALAHPNEDDLAALTKLIQDLA</sequence>
<evidence type="ECO:0000313" key="3">
    <source>
        <dbReference type="Proteomes" id="UP000183975"/>
    </source>
</evidence>
<feature type="domain" description="Flavodoxin-like" evidence="1">
    <location>
        <begin position="5"/>
        <end position="158"/>
    </location>
</feature>
<evidence type="ECO:0000259" key="1">
    <source>
        <dbReference type="Pfam" id="PF12641"/>
    </source>
</evidence>
<dbReference type="Gene3D" id="3.40.50.360">
    <property type="match status" value="1"/>
</dbReference>
<dbReference type="GO" id="GO:0010181">
    <property type="term" value="F:FMN binding"/>
    <property type="evidence" value="ECO:0007669"/>
    <property type="project" value="InterPro"/>
</dbReference>
<dbReference type="Pfam" id="PF12641">
    <property type="entry name" value="Flavodoxin_3"/>
    <property type="match status" value="1"/>
</dbReference>
<dbReference type="InterPro" id="IPR029039">
    <property type="entry name" value="Flavoprotein-like_sf"/>
</dbReference>
<dbReference type="AlphaFoldDB" id="A0A1M6K7L3"/>
<dbReference type="InterPro" id="IPR054633">
    <property type="entry name" value="BilS"/>
</dbReference>
<dbReference type="RefSeq" id="WP_072847973.1">
    <property type="nucleotide sequence ID" value="NZ_FRAH01000003.1"/>
</dbReference>
<accession>A0A1M6K7L3</accession>
<dbReference type="InterPro" id="IPR008254">
    <property type="entry name" value="Flavodoxin/NO_synth"/>
</dbReference>
<evidence type="ECO:0000313" key="2">
    <source>
        <dbReference type="EMBL" id="SHJ54935.1"/>
    </source>
</evidence>
<protein>
    <submittedName>
        <fullName evidence="2">Flavodoxin</fullName>
    </submittedName>
</protein>
<dbReference type="EMBL" id="FRAH01000003">
    <property type="protein sequence ID" value="SHJ54935.1"/>
    <property type="molecule type" value="Genomic_DNA"/>
</dbReference>
<dbReference type="OrthoDB" id="307208at2"/>
<dbReference type="Proteomes" id="UP000183975">
    <property type="component" value="Unassembled WGS sequence"/>
</dbReference>